<evidence type="ECO:0000313" key="2">
    <source>
        <dbReference type="EMBL" id="CAB4165568.1"/>
    </source>
</evidence>
<protein>
    <submittedName>
        <fullName evidence="4">Uncharacterized protein</fullName>
    </submittedName>
</protein>
<evidence type="ECO:0000313" key="3">
    <source>
        <dbReference type="EMBL" id="CAB4186781.1"/>
    </source>
</evidence>
<evidence type="ECO:0000313" key="1">
    <source>
        <dbReference type="EMBL" id="CAB4163679.1"/>
    </source>
</evidence>
<sequence length="73" mass="8460">MNERIKELMDQARDETTKGISFDTGLSSYSKRFSDLIVKECIDQLCVSDPTEDFDKGVTWAAQQIKEHFRVEE</sequence>
<reference evidence="4" key="1">
    <citation type="submission" date="2020-05" db="EMBL/GenBank/DDBJ databases">
        <authorList>
            <person name="Chiriac C."/>
            <person name="Salcher M."/>
            <person name="Ghai R."/>
            <person name="Kavagutti S V."/>
        </authorList>
    </citation>
    <scope>NUCLEOTIDE SEQUENCE</scope>
</reference>
<accession>A0A6J5SYL7</accession>
<dbReference type="EMBL" id="LR797099">
    <property type="protein sequence ID" value="CAB4186781.1"/>
    <property type="molecule type" value="Genomic_DNA"/>
</dbReference>
<dbReference type="EMBL" id="LR797502">
    <property type="protein sequence ID" value="CAB4220538.1"/>
    <property type="molecule type" value="Genomic_DNA"/>
</dbReference>
<dbReference type="EMBL" id="LR796776">
    <property type="protein sequence ID" value="CAB4165568.1"/>
    <property type="molecule type" value="Genomic_DNA"/>
</dbReference>
<evidence type="ECO:0000313" key="4">
    <source>
        <dbReference type="EMBL" id="CAB4220538.1"/>
    </source>
</evidence>
<gene>
    <name evidence="3" type="ORF">UFOVP1146_127</name>
    <name evidence="4" type="ORF">UFOVP1638_17</name>
    <name evidence="1" type="ORF">UFOVP812_40</name>
    <name evidence="2" type="ORF">UFOVP818_104</name>
</gene>
<dbReference type="EMBL" id="LR796758">
    <property type="protein sequence ID" value="CAB4163679.1"/>
    <property type="molecule type" value="Genomic_DNA"/>
</dbReference>
<organism evidence="4">
    <name type="scientific">uncultured Caudovirales phage</name>
    <dbReference type="NCBI Taxonomy" id="2100421"/>
    <lineage>
        <taxon>Viruses</taxon>
        <taxon>Duplodnaviria</taxon>
        <taxon>Heunggongvirae</taxon>
        <taxon>Uroviricota</taxon>
        <taxon>Caudoviricetes</taxon>
        <taxon>Peduoviridae</taxon>
        <taxon>Maltschvirus</taxon>
        <taxon>Maltschvirus maltsch</taxon>
    </lineage>
</organism>
<proteinExistence type="predicted"/>
<name>A0A6J5SYL7_9CAUD</name>